<feature type="region of interest" description="Disordered" evidence="1">
    <location>
        <begin position="14"/>
        <end position="51"/>
    </location>
</feature>
<dbReference type="RefSeq" id="WP_044186765.1">
    <property type="nucleotide sequence ID" value="NZ_JMCB01000004.1"/>
</dbReference>
<proteinExistence type="predicted"/>
<reference evidence="2 3" key="1">
    <citation type="submission" date="2014-04" db="EMBL/GenBank/DDBJ databases">
        <title>Genome assembly of Hyalangium minutum DSM 14724.</title>
        <authorList>
            <person name="Sharma G."/>
            <person name="Subramanian S."/>
        </authorList>
    </citation>
    <scope>NUCLEOTIDE SEQUENCE [LARGE SCALE GENOMIC DNA]</scope>
    <source>
        <strain evidence="2 3">DSM 14724</strain>
    </source>
</reference>
<dbReference type="AlphaFoldDB" id="A0A085WP96"/>
<evidence type="ECO:0000313" key="2">
    <source>
        <dbReference type="EMBL" id="KFE69509.1"/>
    </source>
</evidence>
<feature type="compositionally biased region" description="Polar residues" evidence="1">
    <location>
        <begin position="18"/>
        <end position="33"/>
    </location>
</feature>
<gene>
    <name evidence="2" type="ORF">DB31_6484</name>
</gene>
<dbReference type="OrthoDB" id="9801336at2"/>
<dbReference type="Proteomes" id="UP000028725">
    <property type="component" value="Unassembled WGS sequence"/>
</dbReference>
<dbReference type="STRING" id="394096.DB31_6484"/>
<protein>
    <submittedName>
        <fullName evidence="2">Uncharacterized protein</fullName>
    </submittedName>
</protein>
<accession>A0A085WP96</accession>
<comment type="caution">
    <text evidence="2">The sequence shown here is derived from an EMBL/GenBank/DDBJ whole genome shotgun (WGS) entry which is preliminary data.</text>
</comment>
<dbReference type="EMBL" id="JMCB01000004">
    <property type="protein sequence ID" value="KFE69509.1"/>
    <property type="molecule type" value="Genomic_DNA"/>
</dbReference>
<organism evidence="2 3">
    <name type="scientific">Hyalangium minutum</name>
    <dbReference type="NCBI Taxonomy" id="394096"/>
    <lineage>
        <taxon>Bacteria</taxon>
        <taxon>Pseudomonadati</taxon>
        <taxon>Myxococcota</taxon>
        <taxon>Myxococcia</taxon>
        <taxon>Myxococcales</taxon>
        <taxon>Cystobacterineae</taxon>
        <taxon>Archangiaceae</taxon>
        <taxon>Hyalangium</taxon>
    </lineage>
</organism>
<keyword evidence="3" id="KW-1185">Reference proteome</keyword>
<evidence type="ECO:0000256" key="1">
    <source>
        <dbReference type="SAM" id="MobiDB-lite"/>
    </source>
</evidence>
<evidence type="ECO:0000313" key="3">
    <source>
        <dbReference type="Proteomes" id="UP000028725"/>
    </source>
</evidence>
<sequence>MALTLVLLPLHARGAQEAGQQSEDASPDTSTFIASPESPSDEALGATSGASESSTELLGWARAALSYDFPRDAPTQNPLDPQTPHDALTDRSMLYLRFHHRRGDGLSFVASGALEHRIRWRDLPEALPGQETGKAWRYQLEPRLQELYVGIYKAPLDLTIGQQRIAWGRNEILAINDVINPQDLRDPLLIPEELRYKPGIAVRADIALGASSLQLIVVPFFQPHDFEFYGSNWALVQDSAPAAYRAVLQQVGESPAGSALFSGERGVSAGLSQAAAGLRFAWRLGNVEVTHYYHQGFDYTPRWNVDSEQLAALLDPALINDPVARTLAFTRFSETVSVNYQRRHHVGLSLVGEAGPLILYGEGAFESRKVFITQALTTVVHPWATALVGVEYQHEFDQVIDVALSYGRVLPRDGAPPPLLWNERDTLGSAITLRWGLTEEVSLEGQGGVGVIPFGVSGRVGVHWKREHLSFRAGALIMTGEKFSYGGYFRANQGIFLDLRYIL</sequence>
<name>A0A085WP96_9BACT</name>